<evidence type="ECO:0000313" key="4">
    <source>
        <dbReference type="Proteomes" id="UP000298138"/>
    </source>
</evidence>
<dbReference type="InterPro" id="IPR002716">
    <property type="entry name" value="PIN_dom"/>
</dbReference>
<dbReference type="Proteomes" id="UP000298138">
    <property type="component" value="Unassembled WGS sequence"/>
</dbReference>
<dbReference type="Gene3D" id="3.40.50.1010">
    <property type="entry name" value="5'-nuclease"/>
    <property type="match status" value="1"/>
</dbReference>
<gene>
    <name evidence="3" type="ORF">EX30DRAFT_225577</name>
</gene>
<keyword evidence="4" id="KW-1185">Reference proteome</keyword>
<dbReference type="Pfam" id="PF13638">
    <property type="entry name" value="PIN_4"/>
    <property type="match status" value="1"/>
</dbReference>
<dbReference type="EMBL" id="ML220163">
    <property type="protein sequence ID" value="TGZ76933.1"/>
    <property type="molecule type" value="Genomic_DNA"/>
</dbReference>
<dbReference type="OrthoDB" id="2017974at2759"/>
<accession>A0A4S2MJB7</accession>
<feature type="compositionally biased region" description="Basic and acidic residues" evidence="1">
    <location>
        <begin position="180"/>
        <end position="189"/>
    </location>
</feature>
<reference evidence="3 4" key="1">
    <citation type="submission" date="2019-04" db="EMBL/GenBank/DDBJ databases">
        <title>Comparative genomics and transcriptomics to analyze fruiting body development in filamentous ascomycetes.</title>
        <authorList>
            <consortium name="DOE Joint Genome Institute"/>
            <person name="Lutkenhaus R."/>
            <person name="Traeger S."/>
            <person name="Breuer J."/>
            <person name="Kuo A."/>
            <person name="Lipzen A."/>
            <person name="Pangilinan J."/>
            <person name="Dilworth D."/>
            <person name="Sandor L."/>
            <person name="Poggeler S."/>
            <person name="Barry K."/>
            <person name="Grigoriev I.V."/>
            <person name="Nowrousian M."/>
        </authorList>
    </citation>
    <scope>NUCLEOTIDE SEQUENCE [LARGE SCALE GENOMIC DNA]</scope>
    <source>
        <strain evidence="3 4">CBS 389.68</strain>
    </source>
</reference>
<dbReference type="AlphaFoldDB" id="A0A4S2MJB7"/>
<sequence>MTELNGLKCSPDIGPHARAAEYAVSNAIAKRSNMKICTAQGNNMSHWGAMREKLPTDENRDRDSNTDDAILLTTKKVREKRNVELGPPQAAEESAILLTEDIQLRVKATVNGVVALNTIMLKKYLFQLRDKQMAEDPVFAAKVAKEKGEQEKKIMQDGKRGVKEAILERETPLEVSGDWQEPHPPRRDPYAAQRKRVVQRLVPPTSHEAMQAMMASKQGGLCAAGGAAGGAADDADAGGAGNGTVNAGGTGRGAGKSAGRGGFQQHSGGARPGTRRSCAQG</sequence>
<organism evidence="3 4">
    <name type="scientific">Ascodesmis nigricans</name>
    <dbReference type="NCBI Taxonomy" id="341454"/>
    <lineage>
        <taxon>Eukaryota</taxon>
        <taxon>Fungi</taxon>
        <taxon>Dikarya</taxon>
        <taxon>Ascomycota</taxon>
        <taxon>Pezizomycotina</taxon>
        <taxon>Pezizomycetes</taxon>
        <taxon>Pezizales</taxon>
        <taxon>Ascodesmidaceae</taxon>
        <taxon>Ascodesmis</taxon>
    </lineage>
</organism>
<protein>
    <recommendedName>
        <fullName evidence="2">PIN domain-containing protein</fullName>
    </recommendedName>
</protein>
<feature type="region of interest" description="Disordered" evidence="1">
    <location>
        <begin position="173"/>
        <end position="194"/>
    </location>
</feature>
<evidence type="ECO:0000313" key="3">
    <source>
        <dbReference type="EMBL" id="TGZ76933.1"/>
    </source>
</evidence>
<feature type="domain" description="PIN" evidence="2">
    <location>
        <begin position="2"/>
        <end position="117"/>
    </location>
</feature>
<feature type="region of interest" description="Disordered" evidence="1">
    <location>
        <begin position="224"/>
        <end position="281"/>
    </location>
</feature>
<proteinExistence type="predicted"/>
<name>A0A4S2MJB7_9PEZI</name>
<feature type="compositionally biased region" description="Gly residues" evidence="1">
    <location>
        <begin position="238"/>
        <end position="262"/>
    </location>
</feature>
<evidence type="ECO:0000259" key="2">
    <source>
        <dbReference type="Pfam" id="PF13638"/>
    </source>
</evidence>
<dbReference type="STRING" id="341454.A0A4S2MJB7"/>
<evidence type="ECO:0000256" key="1">
    <source>
        <dbReference type="SAM" id="MobiDB-lite"/>
    </source>
</evidence>
<dbReference type="InParanoid" id="A0A4S2MJB7"/>